<keyword evidence="1" id="KW-1133">Transmembrane helix</keyword>
<evidence type="ECO:0008006" key="4">
    <source>
        <dbReference type="Google" id="ProtNLM"/>
    </source>
</evidence>
<protein>
    <recommendedName>
        <fullName evidence="4">Glycosyltransferase family 31 protein</fullName>
    </recommendedName>
</protein>
<feature type="transmembrane region" description="Helical" evidence="1">
    <location>
        <begin position="12"/>
        <end position="30"/>
    </location>
</feature>
<reference evidence="2 3" key="1">
    <citation type="submission" date="2024-02" db="EMBL/GenBank/DDBJ databases">
        <title>De novo assembly and annotation of 12 fungi associated with fruit tree decline syndrome in Ontario, Canada.</title>
        <authorList>
            <person name="Sulman M."/>
            <person name="Ellouze W."/>
            <person name="Ilyukhin E."/>
        </authorList>
    </citation>
    <scope>NUCLEOTIDE SEQUENCE [LARGE SCALE GENOMIC DNA]</scope>
    <source>
        <strain evidence="2 3">M42-189</strain>
    </source>
</reference>
<sequence length="467" mass="53947">MLANRFGAARPLRLIVLVVALYGLYWVSGFPRTYDDDELPPSQQSQRMSTSGAVEPDQLIVSVKTTTSNAWTELPPLLVLTEPAYHDSLLLMGDLRLNLGPFTVEDVLDRYTESFVEDNPEMDRYRKTLEFADSSVDFVELKEKDYHKEKDVLAKLDKYKILRWVERTWLLRPLRKWFVLTEPDVYLNRPGLLSWLGSYEPTEYHFFANTPATDAGHTIILSNAVMKAIMEDNPDLIPYYDNNIRTHKNAFEVLTTVLSKTLDVSPNATWPSISEYNPATAPYGLGLWCEHVLAMSKMSTDLRNEMWRFERERQDQQNSDALCFADLWFRFMQPENLDDPRDNWDNLSSGPGYGQWNILFDRKRHQKSNKSIGKAKPGEASWEACRDSCSENEFCVQWSYSSLPMSNHNENGETRCHLSRSMKFGSHVAPQEIVRGGKGAALVWKSGWEKARFLSWARQQRCKKQQN</sequence>
<gene>
    <name evidence="2" type="ORF">SLS60_008360</name>
</gene>
<proteinExistence type="predicted"/>
<name>A0ABR3R0R2_9PLEO</name>
<keyword evidence="3" id="KW-1185">Reference proteome</keyword>
<evidence type="ECO:0000313" key="3">
    <source>
        <dbReference type="Proteomes" id="UP001521785"/>
    </source>
</evidence>
<organism evidence="2 3">
    <name type="scientific">Paraconiothyrium brasiliense</name>
    <dbReference type="NCBI Taxonomy" id="300254"/>
    <lineage>
        <taxon>Eukaryota</taxon>
        <taxon>Fungi</taxon>
        <taxon>Dikarya</taxon>
        <taxon>Ascomycota</taxon>
        <taxon>Pezizomycotina</taxon>
        <taxon>Dothideomycetes</taxon>
        <taxon>Pleosporomycetidae</taxon>
        <taxon>Pleosporales</taxon>
        <taxon>Massarineae</taxon>
        <taxon>Didymosphaeriaceae</taxon>
        <taxon>Paraconiothyrium</taxon>
    </lineage>
</organism>
<evidence type="ECO:0000313" key="2">
    <source>
        <dbReference type="EMBL" id="KAL1597873.1"/>
    </source>
</evidence>
<evidence type="ECO:0000256" key="1">
    <source>
        <dbReference type="SAM" id="Phobius"/>
    </source>
</evidence>
<dbReference type="EMBL" id="JAKJXO020000012">
    <property type="protein sequence ID" value="KAL1597873.1"/>
    <property type="molecule type" value="Genomic_DNA"/>
</dbReference>
<keyword evidence="1" id="KW-0812">Transmembrane</keyword>
<comment type="caution">
    <text evidence="2">The sequence shown here is derived from an EMBL/GenBank/DDBJ whole genome shotgun (WGS) entry which is preliminary data.</text>
</comment>
<accession>A0ABR3R0R2</accession>
<keyword evidence="1" id="KW-0472">Membrane</keyword>
<dbReference type="Proteomes" id="UP001521785">
    <property type="component" value="Unassembled WGS sequence"/>
</dbReference>